<name>A0A381TRV3_9ZZZZ</name>
<dbReference type="PROSITE" id="PS51725">
    <property type="entry name" value="ABM"/>
    <property type="match status" value="1"/>
</dbReference>
<protein>
    <recommendedName>
        <fullName evidence="1">ABM domain-containing protein</fullName>
    </recommendedName>
</protein>
<evidence type="ECO:0000259" key="1">
    <source>
        <dbReference type="PROSITE" id="PS51725"/>
    </source>
</evidence>
<proteinExistence type="predicted"/>
<dbReference type="InterPro" id="IPR007138">
    <property type="entry name" value="ABM_dom"/>
</dbReference>
<dbReference type="Gene3D" id="3.30.70.100">
    <property type="match status" value="1"/>
</dbReference>
<dbReference type="Pfam" id="PF03992">
    <property type="entry name" value="ABM"/>
    <property type="match status" value="1"/>
</dbReference>
<sequence>MDFGSEDERDKAVELSASIQLATREEEEGCASYCFAPDPSVPNRIQVYELWETEESLVAHFKHKNYANMVEALNSIGVRDTENQMYLIDKHKPVYDEEGNAREVLFAND</sequence>
<evidence type="ECO:0000313" key="2">
    <source>
        <dbReference type="EMBL" id="SVA18564.1"/>
    </source>
</evidence>
<reference evidence="2" key="1">
    <citation type="submission" date="2018-05" db="EMBL/GenBank/DDBJ databases">
        <authorList>
            <person name="Lanie J.A."/>
            <person name="Ng W.-L."/>
            <person name="Kazmierczak K.M."/>
            <person name="Andrzejewski T.M."/>
            <person name="Davidsen T.M."/>
            <person name="Wayne K.J."/>
            <person name="Tettelin H."/>
            <person name="Glass J.I."/>
            <person name="Rusch D."/>
            <person name="Podicherti R."/>
            <person name="Tsui H.-C.T."/>
            <person name="Winkler M.E."/>
        </authorList>
    </citation>
    <scope>NUCLEOTIDE SEQUENCE</scope>
</reference>
<gene>
    <name evidence="2" type="ORF">METZ01_LOCUS71418</name>
</gene>
<dbReference type="AlphaFoldDB" id="A0A381TRV3"/>
<organism evidence="2">
    <name type="scientific">marine metagenome</name>
    <dbReference type="NCBI Taxonomy" id="408172"/>
    <lineage>
        <taxon>unclassified sequences</taxon>
        <taxon>metagenomes</taxon>
        <taxon>ecological metagenomes</taxon>
    </lineage>
</organism>
<accession>A0A381TRV3</accession>
<dbReference type="EMBL" id="UINC01005029">
    <property type="protein sequence ID" value="SVA18564.1"/>
    <property type="molecule type" value="Genomic_DNA"/>
</dbReference>
<dbReference type="SUPFAM" id="SSF54909">
    <property type="entry name" value="Dimeric alpha+beta barrel"/>
    <property type="match status" value="1"/>
</dbReference>
<feature type="domain" description="ABM" evidence="1">
    <location>
        <begin position="1"/>
        <end position="85"/>
    </location>
</feature>
<dbReference type="InterPro" id="IPR011008">
    <property type="entry name" value="Dimeric_a/b-barrel"/>
</dbReference>